<reference evidence="1 2" key="1">
    <citation type="journal article" date="2019" name="ACS Chem. Biol.">
        <title>Identification and Mobilization of a Cryptic Antibiotic Biosynthesis Gene Locus from a Human-Pathogenic Nocardia Isolate.</title>
        <authorList>
            <person name="Herisse M."/>
            <person name="Ishida K."/>
            <person name="Porter J.L."/>
            <person name="Howden B."/>
            <person name="Hertweck C."/>
            <person name="Stinear T.P."/>
            <person name="Pidot S.J."/>
        </authorList>
    </citation>
    <scope>NUCLEOTIDE SEQUENCE [LARGE SCALE GENOMIC DNA]</scope>
    <source>
        <strain evidence="1 2">AUSMDU00012717</strain>
    </source>
</reference>
<keyword evidence="2" id="KW-1185">Reference proteome</keyword>
<evidence type="ECO:0000313" key="1">
    <source>
        <dbReference type="EMBL" id="QIS13959.1"/>
    </source>
</evidence>
<dbReference type="EMBL" id="CP046172">
    <property type="protein sequence ID" value="QIS13959.1"/>
    <property type="molecule type" value="Genomic_DNA"/>
</dbReference>
<dbReference type="Proteomes" id="UP000503540">
    <property type="component" value="Chromosome"/>
</dbReference>
<name>A0A6G9YL14_9NOCA</name>
<dbReference type="AlphaFoldDB" id="A0A6G9YL14"/>
<sequence length="137" mass="14445">MSDFADPMSWTPSAAGASLWVLAADSASYLSNNGVRKGEFLIRANLIMEVAGRRHLYEAGPRCEVTAQIAGEKYDRTLVVMDEVETAAGVRDSLAAEKCVKAMARDLVAAIVSYGDVGGVLALSSTGTVTYEPPSAD</sequence>
<accession>A0A6G9YL14</accession>
<evidence type="ECO:0000313" key="2">
    <source>
        <dbReference type="Proteomes" id="UP000503540"/>
    </source>
</evidence>
<gene>
    <name evidence="1" type="ORF">F5544_30580</name>
</gene>
<dbReference type="RefSeq" id="WP_167476423.1">
    <property type="nucleotide sequence ID" value="NZ_CP046172.1"/>
</dbReference>
<proteinExistence type="predicted"/>
<organism evidence="1 2">
    <name type="scientific">Nocardia arthritidis</name>
    <dbReference type="NCBI Taxonomy" id="228602"/>
    <lineage>
        <taxon>Bacteria</taxon>
        <taxon>Bacillati</taxon>
        <taxon>Actinomycetota</taxon>
        <taxon>Actinomycetes</taxon>
        <taxon>Mycobacteriales</taxon>
        <taxon>Nocardiaceae</taxon>
        <taxon>Nocardia</taxon>
    </lineage>
</organism>
<protein>
    <submittedName>
        <fullName evidence="1">Uncharacterized protein</fullName>
    </submittedName>
</protein>
<dbReference type="KEGG" id="nah:F5544_30580"/>